<dbReference type="AntiFam" id="ANF00103">
    <property type="entry name" value="Shadow ORF (opposite can)"/>
</dbReference>
<accession>A0A644VAW6</accession>
<dbReference type="EMBL" id="VSSQ01000257">
    <property type="protein sequence ID" value="MPL88430.1"/>
    <property type="molecule type" value="Genomic_DNA"/>
</dbReference>
<evidence type="ECO:0000313" key="1">
    <source>
        <dbReference type="EMBL" id="MPL88430.1"/>
    </source>
</evidence>
<comment type="caution">
    <text evidence="1">The sequence shown here is derived from an EMBL/GenBank/DDBJ whole genome shotgun (WGS) entry which is preliminary data.</text>
</comment>
<name>A0A644VAW6_9ZZZZ</name>
<dbReference type="AlphaFoldDB" id="A0A644VAW6"/>
<sequence>MRAAPSDLFEDPGLGVVLLEPARADLVPQAMQRHVARLDRGAHEGEGHQVLEAGDHPLLLERLDLRFLWQLLHLFIGRAQQVQPGADEGGLFLEFGGVAGAHRMAAVHAAALRMAEHDHVGDLERGHRIFDRRRGAVVVAVGVVGRHQIRNVAVAEELARVGAEDRGHMDPRVAAGDDHRARALALVGEASVPGAVFRVGGRLPAMVAADQIRGQRPNVFLHRHPH</sequence>
<reference evidence="1" key="1">
    <citation type="submission" date="2019-08" db="EMBL/GenBank/DDBJ databases">
        <authorList>
            <person name="Kucharzyk K."/>
            <person name="Murdoch R.W."/>
            <person name="Higgins S."/>
            <person name="Loffler F."/>
        </authorList>
    </citation>
    <scope>NUCLEOTIDE SEQUENCE</scope>
</reference>
<organism evidence="1">
    <name type="scientific">bioreactor metagenome</name>
    <dbReference type="NCBI Taxonomy" id="1076179"/>
    <lineage>
        <taxon>unclassified sequences</taxon>
        <taxon>metagenomes</taxon>
        <taxon>ecological metagenomes</taxon>
    </lineage>
</organism>
<gene>
    <name evidence="1" type="ORF">SDC9_34453</name>
</gene>
<proteinExistence type="predicted"/>
<protein>
    <submittedName>
        <fullName evidence="1">Uncharacterized protein</fullName>
    </submittedName>
</protein>